<evidence type="ECO:0000313" key="2">
    <source>
        <dbReference type="Proteomes" id="UP000716291"/>
    </source>
</evidence>
<proteinExistence type="predicted"/>
<comment type="caution">
    <text evidence="1">The sequence shown here is derived from an EMBL/GenBank/DDBJ whole genome shotgun (WGS) entry which is preliminary data.</text>
</comment>
<name>A0A9P7BRG5_RHIOR</name>
<gene>
    <name evidence="1" type="ORF">G6F64_007214</name>
</gene>
<dbReference type="OrthoDB" id="2214117at2759"/>
<evidence type="ECO:0000313" key="1">
    <source>
        <dbReference type="EMBL" id="KAG1306923.1"/>
    </source>
</evidence>
<dbReference type="EMBL" id="JAANQT010001039">
    <property type="protein sequence ID" value="KAG1306923.1"/>
    <property type="molecule type" value="Genomic_DNA"/>
</dbReference>
<reference evidence="1" key="1">
    <citation type="journal article" date="2020" name="Microb. Genom.">
        <title>Genetic diversity of clinical and environmental Mucorales isolates obtained from an investigation of mucormycosis cases among solid organ transplant recipients.</title>
        <authorList>
            <person name="Nguyen M.H."/>
            <person name="Kaul D."/>
            <person name="Muto C."/>
            <person name="Cheng S.J."/>
            <person name="Richter R.A."/>
            <person name="Bruno V.M."/>
            <person name="Liu G."/>
            <person name="Beyhan S."/>
            <person name="Sundermann A.J."/>
            <person name="Mounaud S."/>
            <person name="Pasculle A.W."/>
            <person name="Nierman W.C."/>
            <person name="Driscoll E."/>
            <person name="Cumbie R."/>
            <person name="Clancy C.J."/>
            <person name="Dupont C.L."/>
        </authorList>
    </citation>
    <scope>NUCLEOTIDE SEQUENCE</scope>
    <source>
        <strain evidence="1">GL11</strain>
    </source>
</reference>
<dbReference type="Proteomes" id="UP000716291">
    <property type="component" value="Unassembled WGS sequence"/>
</dbReference>
<accession>A0A9P7BRG5</accession>
<protein>
    <submittedName>
        <fullName evidence="1">Uncharacterized protein</fullName>
    </submittedName>
</protein>
<sequence length="106" mass="12117">MSIQFLYGDGKGTIVDEYGRPEPMNYIVDKEQYVLQIVSSFTQHLSNLPHGDEEAEILRLDDTKNDADVVIKESTAKRNYTIYTDQDKMRFFKLLLEKCMSASSAG</sequence>
<keyword evidence="2" id="KW-1185">Reference proteome</keyword>
<dbReference type="AlphaFoldDB" id="A0A9P7BRG5"/>
<organism evidence="1 2">
    <name type="scientific">Rhizopus oryzae</name>
    <name type="common">Mucormycosis agent</name>
    <name type="synonym">Rhizopus arrhizus var. delemar</name>
    <dbReference type="NCBI Taxonomy" id="64495"/>
    <lineage>
        <taxon>Eukaryota</taxon>
        <taxon>Fungi</taxon>
        <taxon>Fungi incertae sedis</taxon>
        <taxon>Mucoromycota</taxon>
        <taxon>Mucoromycotina</taxon>
        <taxon>Mucoromycetes</taxon>
        <taxon>Mucorales</taxon>
        <taxon>Mucorineae</taxon>
        <taxon>Rhizopodaceae</taxon>
        <taxon>Rhizopus</taxon>
    </lineage>
</organism>